<organism evidence="1 2">
    <name type="scientific">Streptosporangium vulgare</name>
    <dbReference type="NCBI Taxonomy" id="46190"/>
    <lineage>
        <taxon>Bacteria</taxon>
        <taxon>Bacillati</taxon>
        <taxon>Actinomycetota</taxon>
        <taxon>Actinomycetes</taxon>
        <taxon>Streptosporangiales</taxon>
        <taxon>Streptosporangiaceae</taxon>
        <taxon>Streptosporangium</taxon>
    </lineage>
</organism>
<dbReference type="EMBL" id="JBHMBS010000023">
    <property type="protein sequence ID" value="MFB9680527.1"/>
    <property type="molecule type" value="Genomic_DNA"/>
</dbReference>
<dbReference type="Proteomes" id="UP001589610">
    <property type="component" value="Unassembled WGS sequence"/>
</dbReference>
<reference evidence="1 2" key="1">
    <citation type="submission" date="2024-09" db="EMBL/GenBank/DDBJ databases">
        <authorList>
            <person name="Sun Q."/>
            <person name="Mori K."/>
        </authorList>
    </citation>
    <scope>NUCLEOTIDE SEQUENCE [LARGE SCALE GENOMIC DNA]</scope>
    <source>
        <strain evidence="1 2">JCM 3028</strain>
    </source>
</reference>
<evidence type="ECO:0000313" key="2">
    <source>
        <dbReference type="Proteomes" id="UP001589610"/>
    </source>
</evidence>
<name>A0ABV5TN17_9ACTN</name>
<gene>
    <name evidence="1" type="ORF">ACFFRH_34055</name>
</gene>
<proteinExistence type="predicted"/>
<protein>
    <submittedName>
        <fullName evidence="1">Uncharacterized protein</fullName>
    </submittedName>
</protein>
<accession>A0ABV5TN17</accession>
<keyword evidence="2" id="KW-1185">Reference proteome</keyword>
<comment type="caution">
    <text evidence="1">The sequence shown here is derived from an EMBL/GenBank/DDBJ whole genome shotgun (WGS) entry which is preliminary data.</text>
</comment>
<sequence length="81" mass="9035">MAGGRSTVVISAWPKNSPRSARVKCDRLLDTDGPDSMTNRSPRSARVKFDQLLDTDGLAGILRRDDLSMRTERTVCAERRT</sequence>
<evidence type="ECO:0000313" key="1">
    <source>
        <dbReference type="EMBL" id="MFB9680527.1"/>
    </source>
</evidence>